<feature type="compositionally biased region" description="Polar residues" evidence="1">
    <location>
        <begin position="438"/>
        <end position="452"/>
    </location>
</feature>
<feature type="region of interest" description="Disordered" evidence="1">
    <location>
        <begin position="433"/>
        <end position="454"/>
    </location>
</feature>
<dbReference type="eggNOG" id="ENOG502TN9P">
    <property type="taxonomic scope" value="Eukaryota"/>
</dbReference>
<dbReference type="GeneID" id="14691179"/>
<accession>K6URE6</accession>
<dbReference type="AlphaFoldDB" id="K6URE6"/>
<evidence type="ECO:0000313" key="2">
    <source>
        <dbReference type="EMBL" id="GAB64420.1"/>
    </source>
</evidence>
<reference evidence="2 3" key="1">
    <citation type="journal article" date="2012" name="Nat. Genet.">
        <title>Plasmodium cynomolgi genome sequences provide insight into Plasmodium vivax and the monkey malaria clade.</title>
        <authorList>
            <person name="Tachibana S."/>
            <person name="Sullivan S.A."/>
            <person name="Kawai S."/>
            <person name="Nakamura S."/>
            <person name="Kim H.R."/>
            <person name="Goto N."/>
            <person name="Arisue N."/>
            <person name="Palacpac N.M.Q."/>
            <person name="Honma H."/>
            <person name="Yagi M."/>
            <person name="Tougan T."/>
            <person name="Katakai Y."/>
            <person name="Kaneko O."/>
            <person name="Mita T."/>
            <person name="Kita K."/>
            <person name="Yasutomi Y."/>
            <person name="Sutton P.L."/>
            <person name="Shakhbatyan R."/>
            <person name="Horii T."/>
            <person name="Yasunaga T."/>
            <person name="Barnwell J.W."/>
            <person name="Escalante A.A."/>
            <person name="Carlton J.M."/>
            <person name="Tanabe K."/>
        </authorList>
    </citation>
    <scope>NUCLEOTIDE SEQUENCE [LARGE SCALE GENOMIC DNA]</scope>
    <source>
        <strain evidence="2 3">B</strain>
    </source>
</reference>
<dbReference type="KEGG" id="pcy:PCYB_011530"/>
<feature type="region of interest" description="Disordered" evidence="1">
    <location>
        <begin position="91"/>
        <end position="161"/>
    </location>
</feature>
<dbReference type="PhylomeDB" id="K6URE6"/>
<feature type="region of interest" description="Disordered" evidence="1">
    <location>
        <begin position="592"/>
        <end position="613"/>
    </location>
</feature>
<feature type="region of interest" description="Disordered" evidence="1">
    <location>
        <begin position="319"/>
        <end position="349"/>
    </location>
</feature>
<protein>
    <submittedName>
        <fullName evidence="2">Uncharacterized protein</fullName>
    </submittedName>
</protein>
<dbReference type="OMA" id="VFWLWLQ"/>
<feature type="compositionally biased region" description="Basic and acidic residues" evidence="1">
    <location>
        <begin position="337"/>
        <end position="349"/>
    </location>
</feature>
<dbReference type="RefSeq" id="XP_004220707.1">
    <property type="nucleotide sequence ID" value="XM_004220659.1"/>
</dbReference>
<keyword evidence="3" id="KW-1185">Reference proteome</keyword>
<organism evidence="2 3">
    <name type="scientific">Plasmodium cynomolgi (strain B)</name>
    <dbReference type="NCBI Taxonomy" id="1120755"/>
    <lineage>
        <taxon>Eukaryota</taxon>
        <taxon>Sar</taxon>
        <taxon>Alveolata</taxon>
        <taxon>Apicomplexa</taxon>
        <taxon>Aconoidasida</taxon>
        <taxon>Haemosporida</taxon>
        <taxon>Plasmodiidae</taxon>
        <taxon>Plasmodium</taxon>
        <taxon>Plasmodium (Plasmodium)</taxon>
    </lineage>
</organism>
<dbReference type="VEuPathDB" id="PlasmoDB:PCYB_011530"/>
<feature type="compositionally biased region" description="Acidic residues" evidence="1">
    <location>
        <begin position="134"/>
        <end position="154"/>
    </location>
</feature>
<sequence length="1009" mass="114540">MNISIKESLEHICRVFNFFGIDYITADLLRRGKCEKNGKKKKKVIICYNFLINDLSLLYCFDFKRRFKPTYSAYVEKEISRVEREIFSRGKDATGCTTPGRTPSGAKGSRGSGDVGNTPWGEECTYRSGAHETDDADEAGDADDADEADDGDENGGDHFVEELGMDNAPYVEDLNIVSPMAVLLLEHFEYPRLYHLLKCHFQMCKELLLCIGFLIDSTQLFEHYDKRQPFYESFFRDLRCAGNPGGGRSTSTRQRTNRMQEKTLEKANEGGGEAAAGGAGEDYFHVINEAMLLLSNRPYDLELFQYRHMYQFLYEQKGRTRGGGDRQMRGSEPIAGELRRGSEHSESEYLKKRNTILTSKWNAKRGSDPFSEGKSITEKVHDGCVDPEGWNSPNGDATPTEEELTLEEYVSYDYATYQENFINRYGRSSGGLEDLTGGASSTGSVSNRSSPSDELPVVADDHVKMYVPELTRNVNKHCSQLIQLQRKITQRINHMQHLDKNRLLLFHKFNALLNAYMEPHNVVVNIADLDDLNNSIQGKKCLDRTRSMGSKNKKVDLMHNAMFTVEVDFERDRENVKNKLCGRETGVNKAASAFPSKGHNSAGGGGVSPRRGGYPINHSSNVEEELLDDVNYEHVLSDRVTINEFFLLNDPALYNRVCHVYRNGVNLFHVEQLRAVFWLWLQSIFPDGAVGEEETESDDASVNGGSEGPSASVDLFDLNNHKFFYDNLVAPAEPETLSIHVLSDLNNFEQNFKLLKEYLLDKGCTIGYNKVTAKVGGKPYDHTTKLSSMTKYVNDLHAEFVAYCNYKKRAKDVSDEMFVDFLETKKKSMTISSSVEKEDYTNLASIVNRHLIGIDKILRYNPILNFTNVVEGIKSQNFIRTEVDVSRVDSQDWHNMYAFHRKKRGGVPSPLGEVTTTRTDHLPPNHVINFTTNSKYQINTKPKTYASTIFNYSDQFISNNDIYSFSENVSKSGNEFAAFVKGKREKCRHNFHHVLRKVERYMNCVAYNL</sequence>
<name>K6URE6_PLACD</name>
<evidence type="ECO:0000256" key="1">
    <source>
        <dbReference type="SAM" id="MobiDB-lite"/>
    </source>
</evidence>
<dbReference type="Proteomes" id="UP000006319">
    <property type="component" value="Chromosome 1"/>
</dbReference>
<dbReference type="EMBL" id="DF157093">
    <property type="protein sequence ID" value="GAB64420.1"/>
    <property type="molecule type" value="Genomic_DNA"/>
</dbReference>
<proteinExistence type="predicted"/>
<dbReference type="OrthoDB" id="378019at2759"/>
<evidence type="ECO:0000313" key="3">
    <source>
        <dbReference type="Proteomes" id="UP000006319"/>
    </source>
</evidence>
<gene>
    <name evidence="2" type="ORF">PCYB_011530</name>
</gene>
<feature type="compositionally biased region" description="Basic and acidic residues" evidence="1">
    <location>
        <begin position="319"/>
        <end position="329"/>
    </location>
</feature>